<evidence type="ECO:0000313" key="3">
    <source>
        <dbReference type="Proteomes" id="UP000253104"/>
    </source>
</evidence>
<organism evidence="2 3">
    <name type="scientific">Burkholderia pyrrocinia</name>
    <name type="common">Pseudomonas pyrrocinia</name>
    <dbReference type="NCBI Taxonomy" id="60550"/>
    <lineage>
        <taxon>Bacteria</taxon>
        <taxon>Pseudomonadati</taxon>
        <taxon>Pseudomonadota</taxon>
        <taxon>Betaproteobacteria</taxon>
        <taxon>Burkholderiales</taxon>
        <taxon>Burkholderiaceae</taxon>
        <taxon>Burkholderia</taxon>
        <taxon>Burkholderia cepacia complex</taxon>
    </lineage>
</organism>
<gene>
    <name evidence="2" type="ORF">CUJ89_22140</name>
</gene>
<reference evidence="2 3" key="1">
    <citation type="journal article" date="2018" name="ISME J.">
        <title>Involvement of Burkholderiaceae and sulfurous volatiles in disease-suppressive soils.</title>
        <authorList>
            <person name="Carrion V.J."/>
            <person name="Cordovez V."/>
            <person name="Tyc O."/>
            <person name="Etalo D.W."/>
            <person name="de Bruijn I."/>
            <person name="de Jager V.C."/>
            <person name="Medema M.H."/>
            <person name="Eberl L."/>
            <person name="Raaijmakers J.M."/>
        </authorList>
    </citation>
    <scope>NUCLEOTIDE SEQUENCE [LARGE SCALE GENOMIC DNA]</scope>
    <source>
        <strain evidence="3">mHSR5</strain>
    </source>
</reference>
<evidence type="ECO:0000313" key="2">
    <source>
        <dbReference type="EMBL" id="AXF23163.1"/>
    </source>
</evidence>
<evidence type="ECO:0000256" key="1">
    <source>
        <dbReference type="SAM" id="MobiDB-lite"/>
    </source>
</evidence>
<dbReference type="Proteomes" id="UP000253104">
    <property type="component" value="Chromosome mHSR5_B"/>
</dbReference>
<feature type="region of interest" description="Disordered" evidence="1">
    <location>
        <begin position="1"/>
        <end position="25"/>
    </location>
</feature>
<sequence>MRPENESRYAPDIARQTRTNPRDCVPRSRNCKRPCGVISFRCVSVVAAARDALRQYRPQQFGHEGNT</sequence>
<proteinExistence type="predicted"/>
<accession>A0A2Z5N0P0</accession>
<protein>
    <submittedName>
        <fullName evidence="2">Uncharacterized protein</fullName>
    </submittedName>
</protein>
<name>A0A2Z5N0P0_BURPY</name>
<dbReference type="AlphaFoldDB" id="A0A2Z5N0P0"/>
<dbReference type="EMBL" id="CP024903">
    <property type="protein sequence ID" value="AXF23163.1"/>
    <property type="molecule type" value="Genomic_DNA"/>
</dbReference>